<dbReference type="VEuPathDB" id="VectorBase:LOC119170730"/>
<organism evidence="1 2">
    <name type="scientific">Rhipicephalus microplus</name>
    <name type="common">Cattle tick</name>
    <name type="synonym">Boophilus microplus</name>
    <dbReference type="NCBI Taxonomy" id="6941"/>
    <lineage>
        <taxon>Eukaryota</taxon>
        <taxon>Metazoa</taxon>
        <taxon>Ecdysozoa</taxon>
        <taxon>Arthropoda</taxon>
        <taxon>Chelicerata</taxon>
        <taxon>Arachnida</taxon>
        <taxon>Acari</taxon>
        <taxon>Parasitiformes</taxon>
        <taxon>Ixodida</taxon>
        <taxon>Ixodoidea</taxon>
        <taxon>Ixodidae</taxon>
        <taxon>Rhipicephalinae</taxon>
        <taxon>Rhipicephalus</taxon>
        <taxon>Boophilus</taxon>
    </lineage>
</organism>
<proteinExistence type="predicted"/>
<accession>A0A9J6DUD4</accession>
<reference evidence="1" key="2">
    <citation type="submission" date="2021-09" db="EMBL/GenBank/DDBJ databases">
        <authorList>
            <person name="Jia N."/>
            <person name="Wang J."/>
            <person name="Shi W."/>
            <person name="Du L."/>
            <person name="Sun Y."/>
            <person name="Zhan W."/>
            <person name="Jiang J."/>
            <person name="Wang Q."/>
            <person name="Zhang B."/>
            <person name="Ji P."/>
            <person name="Sakyi L.B."/>
            <person name="Cui X."/>
            <person name="Yuan T."/>
            <person name="Jiang B."/>
            <person name="Yang W."/>
            <person name="Lam T.T.-Y."/>
            <person name="Chang Q."/>
            <person name="Ding S."/>
            <person name="Wang X."/>
            <person name="Zhu J."/>
            <person name="Ruan X."/>
            <person name="Zhao L."/>
            <person name="Wei J."/>
            <person name="Que T."/>
            <person name="Du C."/>
            <person name="Cheng J."/>
            <person name="Dai P."/>
            <person name="Han X."/>
            <person name="Huang E."/>
            <person name="Gao Y."/>
            <person name="Liu J."/>
            <person name="Shao H."/>
            <person name="Ye R."/>
            <person name="Li L."/>
            <person name="Wei W."/>
            <person name="Wang X."/>
            <person name="Wang C."/>
            <person name="Huo Q."/>
            <person name="Li W."/>
            <person name="Guo W."/>
            <person name="Chen H."/>
            <person name="Chen S."/>
            <person name="Zhou L."/>
            <person name="Zhou L."/>
            <person name="Ni X."/>
            <person name="Tian J."/>
            <person name="Zhou Y."/>
            <person name="Sheng Y."/>
            <person name="Liu T."/>
            <person name="Pan Y."/>
            <person name="Xia L."/>
            <person name="Li J."/>
            <person name="Zhao F."/>
            <person name="Cao W."/>
        </authorList>
    </citation>
    <scope>NUCLEOTIDE SEQUENCE</scope>
    <source>
        <strain evidence="1">Rmic-2018</strain>
        <tissue evidence="1">Larvae</tissue>
    </source>
</reference>
<evidence type="ECO:0000313" key="1">
    <source>
        <dbReference type="EMBL" id="KAH8025582.1"/>
    </source>
</evidence>
<dbReference type="AlphaFoldDB" id="A0A9J6DUD4"/>
<dbReference type="EMBL" id="JABSTU010000007">
    <property type="protein sequence ID" value="KAH8025582.1"/>
    <property type="molecule type" value="Genomic_DNA"/>
</dbReference>
<keyword evidence="2" id="KW-1185">Reference proteome</keyword>
<dbReference type="Gene3D" id="3.80.10.10">
    <property type="entry name" value="Ribonuclease Inhibitor"/>
    <property type="match status" value="2"/>
</dbReference>
<reference evidence="1" key="1">
    <citation type="journal article" date="2020" name="Cell">
        <title>Large-Scale Comparative Analyses of Tick Genomes Elucidate Their Genetic Diversity and Vector Capacities.</title>
        <authorList>
            <consortium name="Tick Genome and Microbiome Consortium (TIGMIC)"/>
            <person name="Jia N."/>
            <person name="Wang J."/>
            <person name="Shi W."/>
            <person name="Du L."/>
            <person name="Sun Y."/>
            <person name="Zhan W."/>
            <person name="Jiang J.F."/>
            <person name="Wang Q."/>
            <person name="Zhang B."/>
            <person name="Ji P."/>
            <person name="Bell-Sakyi L."/>
            <person name="Cui X.M."/>
            <person name="Yuan T.T."/>
            <person name="Jiang B.G."/>
            <person name="Yang W.F."/>
            <person name="Lam T.T."/>
            <person name="Chang Q.C."/>
            <person name="Ding S.J."/>
            <person name="Wang X.J."/>
            <person name="Zhu J.G."/>
            <person name="Ruan X.D."/>
            <person name="Zhao L."/>
            <person name="Wei J.T."/>
            <person name="Ye R.Z."/>
            <person name="Que T.C."/>
            <person name="Du C.H."/>
            <person name="Zhou Y.H."/>
            <person name="Cheng J.X."/>
            <person name="Dai P.F."/>
            <person name="Guo W.B."/>
            <person name="Han X.H."/>
            <person name="Huang E.J."/>
            <person name="Li L.F."/>
            <person name="Wei W."/>
            <person name="Gao Y.C."/>
            <person name="Liu J.Z."/>
            <person name="Shao H.Z."/>
            <person name="Wang X."/>
            <person name="Wang C.C."/>
            <person name="Yang T.C."/>
            <person name="Huo Q.B."/>
            <person name="Li W."/>
            <person name="Chen H.Y."/>
            <person name="Chen S.E."/>
            <person name="Zhou L.G."/>
            <person name="Ni X.B."/>
            <person name="Tian J.H."/>
            <person name="Sheng Y."/>
            <person name="Liu T."/>
            <person name="Pan Y.S."/>
            <person name="Xia L.Y."/>
            <person name="Li J."/>
            <person name="Zhao F."/>
            <person name="Cao W.C."/>
        </authorList>
    </citation>
    <scope>NUCLEOTIDE SEQUENCE</scope>
    <source>
        <strain evidence="1">Rmic-2018</strain>
    </source>
</reference>
<dbReference type="SUPFAM" id="SSF52047">
    <property type="entry name" value="RNI-like"/>
    <property type="match status" value="1"/>
</dbReference>
<protein>
    <submittedName>
        <fullName evidence="1">Uncharacterized protein</fullName>
    </submittedName>
</protein>
<gene>
    <name evidence="1" type="ORF">HPB51_010040</name>
</gene>
<comment type="caution">
    <text evidence="1">The sequence shown here is derived from an EMBL/GenBank/DDBJ whole genome shotgun (WGS) entry which is preliminary data.</text>
</comment>
<dbReference type="Proteomes" id="UP000821866">
    <property type="component" value="Unassembled WGS sequence"/>
</dbReference>
<evidence type="ECO:0000313" key="2">
    <source>
        <dbReference type="Proteomes" id="UP000821866"/>
    </source>
</evidence>
<name>A0A9J6DUD4_RHIMP</name>
<sequence>MTEWSQCHLSRLAAELAEHCPAKLGRTCHIVKNLPFANALLNKLNVEVEEFTPGKLSLCQAQPIGSRIKDSEDVHAEEGIAFLYTLLQKHGCIDAVEFKPHLRQEPVQLITNALFENKFLTCLRVHHAYLSEQATMSLFAAVCQLLNERLRELSLEKLDISCLPQTLDGFREALARTKSLKRLTLLNIHERAHAWMNTLNVGLAGLRANSTVTSLKMDTSYQHYYEGTKVLNDFLANTVSLAELHIYCSSDCSSDRSLDLIFEALASNRTVNRLTLRKFSVKDMKPFRQLLDVNKVLEDVSFYASPHAGMEKTPAACQVPEQHVQTIVQALERRTSLRRLALDWNCTPSAVYRLLAASSGSPSLRELHLGDVIVDYIDALRWAFINVRTDVTVTAARCLSTNGTLNELIPFWKPEDKESCIHCLYSVNLKDVSRALSSHRGDHLTSLSVVLGKHSTLTTVHALALYLASTHKLQELQLRLESVPQDLQQVLFAGFQRNVSLERLCIFGTENLCIPENMQQVLFSWMAESKRLYSINVKMHGYDTKHLLEVLASSQHRNHVLTSLAFSKSWADQSVLETNLKMSKVQSDVQHSAASFYALSGSSSTRRPPITHTQSRVPTILAAYFKGSADYVPSISRAIRDSRRGLPQEDAVPVVLLVASWRHYVSYSGTMPGGHRQSAGRLLDNGLNKRRSFERCPVRGILWGEPFDQRRRRLPVNALTMRDWPRREIEWRLQNPLWRHSTPLAPLSISRRRLVGLASVASSVQTWRDCPFCTNPAWQMTRWVKA</sequence>
<dbReference type="PANTHER" id="PTHR47679">
    <property type="entry name" value="PROTEIN TORNADO 1"/>
    <property type="match status" value="1"/>
</dbReference>
<dbReference type="PANTHER" id="PTHR47679:SF2">
    <property type="entry name" value="C-TERMINAL OF ROC (COR) DOMAIN-CONTAINING PROTEIN"/>
    <property type="match status" value="1"/>
</dbReference>
<dbReference type="InterPro" id="IPR032675">
    <property type="entry name" value="LRR_dom_sf"/>
</dbReference>